<feature type="transmembrane region" description="Helical" evidence="6">
    <location>
        <begin position="86"/>
        <end position="108"/>
    </location>
</feature>
<feature type="compositionally biased region" description="Basic and acidic residues" evidence="5">
    <location>
        <begin position="1"/>
        <end position="28"/>
    </location>
</feature>
<feature type="transmembrane region" description="Helical" evidence="6">
    <location>
        <begin position="397"/>
        <end position="416"/>
    </location>
</feature>
<feature type="transmembrane region" description="Helical" evidence="6">
    <location>
        <begin position="428"/>
        <end position="449"/>
    </location>
</feature>
<dbReference type="Proteomes" id="UP000799772">
    <property type="component" value="Unassembled WGS sequence"/>
</dbReference>
<dbReference type="InterPro" id="IPR036259">
    <property type="entry name" value="MFS_trans_sf"/>
</dbReference>
<feature type="transmembrane region" description="Helical" evidence="6">
    <location>
        <begin position="313"/>
        <end position="337"/>
    </location>
</feature>
<dbReference type="AlphaFoldDB" id="A0A9P4IIX4"/>
<sequence>MRSFSEDDKKTTGSKDDFEKDRSFENPREAPPAPSGFNRDMDVEKQRIPNYGKIAQNGAKDPNLIEWDGPDDPGNPMNWSTGKKMAITMAMGAITCCVTFASSVFSAATGPTAQKFHVSPLVMVLATSLFVLGFSFGPLAFGPFSELYGRKTPLFIGFTIFIIFQIPVAVAQNIETIMLCRFFSGTFGSAPLAIVGGALADFWNPVDRGVAICVFASATFVGPILGPIVGGFITMSYLGWRWTAYITIIMASFLGICAYFIIPETYGPVILQQRAKKLRYETKNWAIHAKADETQINLQSIVVRYLLRPFSMLILEPILLLITIYMGLIYGIVYLFFEAYPIAFQEMRGWNLGVGSLPLLSISIGVILGGAVTSYITKTRFARILRETGQVVPEERLIPMIIGGLIFPAGMFWFAWTSSPHITWVPQVLAGIPIGMGVLMIFLQGLNYIIDVYKMNANSAVAANTFIRSGIGAGFPMFATAMYHNLGVPWASSLLGFLCAALFPVAVLFYIYGAKIRSLSKYSPT</sequence>
<feature type="transmembrane region" description="Helical" evidence="6">
    <location>
        <begin position="490"/>
        <end position="512"/>
    </location>
</feature>
<comment type="caution">
    <text evidence="8">The sequence shown here is derived from an EMBL/GenBank/DDBJ whole genome shotgun (WGS) entry which is preliminary data.</text>
</comment>
<dbReference type="FunFam" id="1.20.1250.20:FF:000011">
    <property type="entry name" value="MFS multidrug transporter, putative"/>
    <property type="match status" value="1"/>
</dbReference>
<dbReference type="CDD" id="cd17323">
    <property type="entry name" value="MFS_Tpo1_MDR_like"/>
    <property type="match status" value="1"/>
</dbReference>
<feature type="transmembrane region" description="Helical" evidence="6">
    <location>
        <begin position="357"/>
        <end position="376"/>
    </location>
</feature>
<evidence type="ECO:0000256" key="6">
    <source>
        <dbReference type="SAM" id="Phobius"/>
    </source>
</evidence>
<dbReference type="GO" id="GO:0022857">
    <property type="term" value="F:transmembrane transporter activity"/>
    <property type="evidence" value="ECO:0007669"/>
    <property type="project" value="InterPro"/>
</dbReference>
<organism evidence="8 9">
    <name type="scientific">Rhizodiscina lignyota</name>
    <dbReference type="NCBI Taxonomy" id="1504668"/>
    <lineage>
        <taxon>Eukaryota</taxon>
        <taxon>Fungi</taxon>
        <taxon>Dikarya</taxon>
        <taxon>Ascomycota</taxon>
        <taxon>Pezizomycotina</taxon>
        <taxon>Dothideomycetes</taxon>
        <taxon>Pleosporomycetidae</taxon>
        <taxon>Aulographales</taxon>
        <taxon>Rhizodiscinaceae</taxon>
        <taxon>Rhizodiscina</taxon>
    </lineage>
</organism>
<keyword evidence="4 6" id="KW-0472">Membrane</keyword>
<feature type="transmembrane region" description="Helical" evidence="6">
    <location>
        <begin position="120"/>
        <end position="141"/>
    </location>
</feature>
<feature type="region of interest" description="Disordered" evidence="5">
    <location>
        <begin position="1"/>
        <end position="42"/>
    </location>
</feature>
<dbReference type="PANTHER" id="PTHR23502:SF47">
    <property type="entry name" value="MAJOR FACILITATOR SUPERFAMILY (MFS) PROFILE DOMAIN-CONTAINING PROTEIN-RELATED"/>
    <property type="match status" value="1"/>
</dbReference>
<evidence type="ECO:0000256" key="2">
    <source>
        <dbReference type="ARBA" id="ARBA00022692"/>
    </source>
</evidence>
<accession>A0A9P4IIX4</accession>
<evidence type="ECO:0000256" key="1">
    <source>
        <dbReference type="ARBA" id="ARBA00004141"/>
    </source>
</evidence>
<dbReference type="InterPro" id="IPR020846">
    <property type="entry name" value="MFS_dom"/>
</dbReference>
<evidence type="ECO:0000313" key="8">
    <source>
        <dbReference type="EMBL" id="KAF2100462.1"/>
    </source>
</evidence>
<dbReference type="EMBL" id="ML978124">
    <property type="protein sequence ID" value="KAF2100462.1"/>
    <property type="molecule type" value="Genomic_DNA"/>
</dbReference>
<dbReference type="GO" id="GO:0005886">
    <property type="term" value="C:plasma membrane"/>
    <property type="evidence" value="ECO:0007669"/>
    <property type="project" value="TreeGrafter"/>
</dbReference>
<feature type="transmembrane region" description="Helical" evidence="6">
    <location>
        <begin position="461"/>
        <end position="484"/>
    </location>
</feature>
<keyword evidence="2 6" id="KW-0812">Transmembrane</keyword>
<evidence type="ECO:0000256" key="3">
    <source>
        <dbReference type="ARBA" id="ARBA00022989"/>
    </source>
</evidence>
<feature type="transmembrane region" description="Helical" evidence="6">
    <location>
        <begin position="242"/>
        <end position="262"/>
    </location>
</feature>
<dbReference type="Pfam" id="PF07690">
    <property type="entry name" value="MFS_1"/>
    <property type="match status" value="1"/>
</dbReference>
<evidence type="ECO:0000313" key="9">
    <source>
        <dbReference type="Proteomes" id="UP000799772"/>
    </source>
</evidence>
<dbReference type="PROSITE" id="PS50850">
    <property type="entry name" value="MFS"/>
    <property type="match status" value="1"/>
</dbReference>
<feature type="transmembrane region" description="Helical" evidence="6">
    <location>
        <begin position="153"/>
        <end position="170"/>
    </location>
</feature>
<feature type="domain" description="Major facilitator superfamily (MFS) profile" evidence="7">
    <location>
        <begin position="85"/>
        <end position="518"/>
    </location>
</feature>
<feature type="transmembrane region" description="Helical" evidence="6">
    <location>
        <begin position="182"/>
        <end position="203"/>
    </location>
</feature>
<reference evidence="8" key="1">
    <citation type="journal article" date="2020" name="Stud. Mycol.">
        <title>101 Dothideomycetes genomes: a test case for predicting lifestyles and emergence of pathogens.</title>
        <authorList>
            <person name="Haridas S."/>
            <person name="Albert R."/>
            <person name="Binder M."/>
            <person name="Bloem J."/>
            <person name="Labutti K."/>
            <person name="Salamov A."/>
            <person name="Andreopoulos B."/>
            <person name="Baker S."/>
            <person name="Barry K."/>
            <person name="Bills G."/>
            <person name="Bluhm B."/>
            <person name="Cannon C."/>
            <person name="Castanera R."/>
            <person name="Culley D."/>
            <person name="Daum C."/>
            <person name="Ezra D."/>
            <person name="Gonzalez J."/>
            <person name="Henrissat B."/>
            <person name="Kuo A."/>
            <person name="Liang C."/>
            <person name="Lipzen A."/>
            <person name="Lutzoni F."/>
            <person name="Magnuson J."/>
            <person name="Mondo S."/>
            <person name="Nolan M."/>
            <person name="Ohm R."/>
            <person name="Pangilinan J."/>
            <person name="Park H.-J."/>
            <person name="Ramirez L."/>
            <person name="Alfaro M."/>
            <person name="Sun H."/>
            <person name="Tritt A."/>
            <person name="Yoshinaga Y."/>
            <person name="Zwiers L.-H."/>
            <person name="Turgeon B."/>
            <person name="Goodwin S."/>
            <person name="Spatafora J."/>
            <person name="Crous P."/>
            <person name="Grigoriev I."/>
        </authorList>
    </citation>
    <scope>NUCLEOTIDE SEQUENCE</scope>
    <source>
        <strain evidence="8">CBS 133067</strain>
    </source>
</reference>
<keyword evidence="3 6" id="KW-1133">Transmembrane helix</keyword>
<comment type="subcellular location">
    <subcellularLocation>
        <location evidence="1">Membrane</location>
        <topology evidence="1">Multi-pass membrane protein</topology>
    </subcellularLocation>
</comment>
<name>A0A9P4IIX4_9PEZI</name>
<evidence type="ECO:0000259" key="7">
    <source>
        <dbReference type="PROSITE" id="PS50850"/>
    </source>
</evidence>
<protein>
    <submittedName>
        <fullName evidence="8">MFS general substrate transporter</fullName>
    </submittedName>
</protein>
<evidence type="ECO:0000256" key="4">
    <source>
        <dbReference type="ARBA" id="ARBA00023136"/>
    </source>
</evidence>
<gene>
    <name evidence="8" type="ORF">NA57DRAFT_36628</name>
</gene>
<keyword evidence="9" id="KW-1185">Reference proteome</keyword>
<dbReference type="PANTHER" id="PTHR23502">
    <property type="entry name" value="MAJOR FACILITATOR SUPERFAMILY"/>
    <property type="match status" value="1"/>
</dbReference>
<feature type="transmembrane region" description="Helical" evidence="6">
    <location>
        <begin position="210"/>
        <end position="230"/>
    </location>
</feature>
<dbReference type="SUPFAM" id="SSF103473">
    <property type="entry name" value="MFS general substrate transporter"/>
    <property type="match status" value="1"/>
</dbReference>
<dbReference type="InterPro" id="IPR011701">
    <property type="entry name" value="MFS"/>
</dbReference>
<dbReference type="OrthoDB" id="446368at2759"/>
<dbReference type="Gene3D" id="1.20.1250.20">
    <property type="entry name" value="MFS general substrate transporter like domains"/>
    <property type="match status" value="1"/>
</dbReference>
<proteinExistence type="predicted"/>
<evidence type="ECO:0000256" key="5">
    <source>
        <dbReference type="SAM" id="MobiDB-lite"/>
    </source>
</evidence>